<dbReference type="EMBL" id="MOXD01000003">
    <property type="protein sequence ID" value="OMQ24547.1"/>
    <property type="molecule type" value="Genomic_DNA"/>
</dbReference>
<dbReference type="PROSITE" id="PS00552">
    <property type="entry name" value="HTH_MERR_1"/>
    <property type="match status" value="1"/>
</dbReference>
<evidence type="ECO:0000313" key="6">
    <source>
        <dbReference type="Proteomes" id="UP000216021"/>
    </source>
</evidence>
<dbReference type="PANTHER" id="PTHR30204">
    <property type="entry name" value="REDOX-CYCLING DRUG-SENSING TRANSCRIPTIONAL ACTIVATOR SOXR"/>
    <property type="match status" value="1"/>
</dbReference>
<dbReference type="InterPro" id="IPR000551">
    <property type="entry name" value="MerR-type_HTH_dom"/>
</dbReference>
<dbReference type="Proteomes" id="UP000216021">
    <property type="component" value="Unassembled WGS sequence"/>
</dbReference>
<organism evidence="5 6">
    <name type="scientific">Serratia oryzae</name>
    <dbReference type="NCBI Taxonomy" id="2034155"/>
    <lineage>
        <taxon>Bacteria</taxon>
        <taxon>Pseudomonadati</taxon>
        <taxon>Pseudomonadota</taxon>
        <taxon>Gammaproteobacteria</taxon>
        <taxon>Enterobacterales</taxon>
        <taxon>Yersiniaceae</taxon>
        <taxon>Serratia</taxon>
    </lineage>
</organism>
<feature type="domain" description="HTH merR-type" evidence="4">
    <location>
        <begin position="1"/>
        <end position="71"/>
    </location>
</feature>
<dbReference type="PRINTS" id="PR00040">
    <property type="entry name" value="HTHMERR"/>
</dbReference>
<dbReference type="PROSITE" id="PS50937">
    <property type="entry name" value="HTH_MERR_2"/>
    <property type="match status" value="1"/>
</dbReference>
<accession>A0A1S8CM26</accession>
<dbReference type="GO" id="GO:0003700">
    <property type="term" value="F:DNA-binding transcription factor activity"/>
    <property type="evidence" value="ECO:0007669"/>
    <property type="project" value="InterPro"/>
</dbReference>
<dbReference type="AlphaFoldDB" id="A0A1S8CM26"/>
<comment type="caution">
    <text evidence="5">The sequence shown here is derived from an EMBL/GenBank/DDBJ whole genome shotgun (WGS) entry which is preliminary data.</text>
</comment>
<dbReference type="OrthoDB" id="9802039at2"/>
<evidence type="ECO:0000256" key="3">
    <source>
        <dbReference type="ARBA" id="ARBA00023163"/>
    </source>
</evidence>
<sequence length="136" mass="14935">MKILDIGEVAQQSGVSPSTLRYYEEIGLIASVGRNGLRRQFKTDVLLRLSLIALGKSAGFSLVEIASMFGKDGLPDLPRGSLHVRADELERQICNLTVLKNALRHVADCPAPSHLECPTFQRLLATASHRKKSKVK</sequence>
<dbReference type="SUPFAM" id="SSF46955">
    <property type="entry name" value="Putative DNA-binding domain"/>
    <property type="match status" value="1"/>
</dbReference>
<reference evidence="5 6" key="1">
    <citation type="submission" date="2016-11" db="EMBL/GenBank/DDBJ databases">
        <title>Rahnella oryzae sp. nov., isolated from rice root.</title>
        <authorList>
            <person name="Zhang X.-X."/>
            <person name="Zhang J."/>
        </authorList>
    </citation>
    <scope>NUCLEOTIDE SEQUENCE [LARGE SCALE GENOMIC DNA]</scope>
    <source>
        <strain evidence="5 6">J11-6</strain>
    </source>
</reference>
<keyword evidence="1" id="KW-0805">Transcription regulation</keyword>
<evidence type="ECO:0000256" key="2">
    <source>
        <dbReference type="ARBA" id="ARBA00023125"/>
    </source>
</evidence>
<gene>
    <name evidence="5" type="ORF">BMI79_06900</name>
</gene>
<keyword evidence="6" id="KW-1185">Reference proteome</keyword>
<dbReference type="InterPro" id="IPR015358">
    <property type="entry name" value="Tscrpt_reg_MerR_DNA-bd"/>
</dbReference>
<dbReference type="SMART" id="SM00422">
    <property type="entry name" value="HTH_MERR"/>
    <property type="match status" value="1"/>
</dbReference>
<dbReference type="Pfam" id="PF00376">
    <property type="entry name" value="MerR"/>
    <property type="match status" value="1"/>
</dbReference>
<keyword evidence="2" id="KW-0238">DNA-binding</keyword>
<dbReference type="InterPro" id="IPR047057">
    <property type="entry name" value="MerR_fam"/>
</dbReference>
<keyword evidence="3" id="KW-0804">Transcription</keyword>
<evidence type="ECO:0000259" key="4">
    <source>
        <dbReference type="PROSITE" id="PS50937"/>
    </source>
</evidence>
<dbReference type="Pfam" id="PF09278">
    <property type="entry name" value="MerR-DNA-bind"/>
    <property type="match status" value="1"/>
</dbReference>
<dbReference type="STRING" id="2034155.BMI79_06900"/>
<protein>
    <submittedName>
        <fullName evidence="5">MerR family transcriptional regulator</fullName>
    </submittedName>
</protein>
<dbReference type="GO" id="GO:0003677">
    <property type="term" value="F:DNA binding"/>
    <property type="evidence" value="ECO:0007669"/>
    <property type="project" value="UniProtKB-KW"/>
</dbReference>
<name>A0A1S8CM26_9GAMM</name>
<dbReference type="CDD" id="cd04781">
    <property type="entry name" value="HTH_MerR-like_sg6"/>
    <property type="match status" value="1"/>
</dbReference>
<evidence type="ECO:0000313" key="5">
    <source>
        <dbReference type="EMBL" id="OMQ24547.1"/>
    </source>
</evidence>
<proteinExistence type="predicted"/>
<dbReference type="PANTHER" id="PTHR30204:SF97">
    <property type="entry name" value="MERR FAMILY REGULATORY PROTEIN"/>
    <property type="match status" value="1"/>
</dbReference>
<evidence type="ECO:0000256" key="1">
    <source>
        <dbReference type="ARBA" id="ARBA00023015"/>
    </source>
</evidence>
<dbReference type="RefSeq" id="WP_076941428.1">
    <property type="nucleotide sequence ID" value="NZ_MOXD01000003.1"/>
</dbReference>
<dbReference type="Gene3D" id="1.10.1660.10">
    <property type="match status" value="1"/>
</dbReference>
<dbReference type="InterPro" id="IPR009061">
    <property type="entry name" value="DNA-bd_dom_put_sf"/>
</dbReference>